<dbReference type="InterPro" id="IPR015424">
    <property type="entry name" value="PyrdxlP-dep_Trfase"/>
</dbReference>
<evidence type="ECO:0000313" key="4">
    <source>
        <dbReference type="Proteomes" id="UP000596427"/>
    </source>
</evidence>
<protein>
    <submittedName>
        <fullName evidence="3">PLP-dependent aminotransferase family protein</fullName>
    </submittedName>
</protein>
<keyword evidence="3" id="KW-0032">Aminotransferase</keyword>
<sequence length="440" mass="47738">MLLAYDQLLAEGYLDSAVGSGTFVAANLPDDGLPKSRQRPSSDPAASPHAVSRAAVAAQAAFAQAVGFRGQAPTYDFQYGVPNVLDFPHELWRRLLISAARRRSAKILAYAHPSGVPELREAVARYVRQARAVACSAENILIVNGSQQALDLVARTLCDPGDRVVIENPHYSGARNAFSVAGASLVPVPVDRGGLSVETGEQIVSDAKLIYVTPSHQFPTGAIMPLARRIALLNWAEALGAYVVEDDYDSEFRYLGRPIEAVQALDTKGRVIYVGTLSKTMFPSFRMGYMVLPTALVEAFCAMKYVNDRHSAILQQQALAMFLSEGHFERHVRRSRVRNAARREALIASLRRHFGDRVQIADENSGLHLLVWFPDLTAQETPALAQAAEKLGVGVYSVAPYFIGDPGGCGLVLGYAALEPPGIDAGIALLRRGWDRVTTQ</sequence>
<dbReference type="InterPro" id="IPR051446">
    <property type="entry name" value="HTH_trans_reg/aminotransferase"/>
</dbReference>
<name>A0A974SL65_9HYPH</name>
<dbReference type="SUPFAM" id="SSF53383">
    <property type="entry name" value="PLP-dependent transferases"/>
    <property type="match status" value="1"/>
</dbReference>
<dbReference type="Pfam" id="PF00155">
    <property type="entry name" value="Aminotran_1_2"/>
    <property type="match status" value="1"/>
</dbReference>
<dbReference type="CDD" id="cd00609">
    <property type="entry name" value="AAT_like"/>
    <property type="match status" value="1"/>
</dbReference>
<dbReference type="InterPro" id="IPR015421">
    <property type="entry name" value="PyrdxlP-dep_Trfase_major"/>
</dbReference>
<feature type="region of interest" description="Disordered" evidence="1">
    <location>
        <begin position="29"/>
        <end position="49"/>
    </location>
</feature>
<dbReference type="InterPro" id="IPR004839">
    <property type="entry name" value="Aminotransferase_I/II_large"/>
</dbReference>
<feature type="domain" description="Aminotransferase class I/classII large" evidence="2">
    <location>
        <begin position="103"/>
        <end position="379"/>
    </location>
</feature>
<dbReference type="AlphaFoldDB" id="A0A974SL65"/>
<organism evidence="3 4">
    <name type="scientific">Xanthobacter dioxanivorans</name>
    <dbReference type="NCBI Taxonomy" id="2528964"/>
    <lineage>
        <taxon>Bacteria</taxon>
        <taxon>Pseudomonadati</taxon>
        <taxon>Pseudomonadota</taxon>
        <taxon>Alphaproteobacteria</taxon>
        <taxon>Hyphomicrobiales</taxon>
        <taxon>Xanthobacteraceae</taxon>
        <taxon>Xanthobacter</taxon>
    </lineage>
</organism>
<reference evidence="3 4" key="1">
    <citation type="submission" date="2020-10" db="EMBL/GenBank/DDBJ databases">
        <title>Degradation of 1,4-Dioxane by Xanthobacter sp. YN2, via a Novel Group-2 Soluble Di-Iron Monooxygenase.</title>
        <authorList>
            <person name="Ma F."/>
            <person name="Wang Y."/>
            <person name="Yang J."/>
            <person name="Guo H."/>
            <person name="Su D."/>
            <person name="Yu L."/>
        </authorList>
    </citation>
    <scope>NUCLEOTIDE SEQUENCE [LARGE SCALE GENOMIC DNA]</scope>
    <source>
        <strain evidence="3 4">YN2</strain>
    </source>
</reference>
<dbReference type="KEGG" id="xdi:EZH22_13895"/>
<gene>
    <name evidence="3" type="ORF">EZH22_13895</name>
</gene>
<dbReference type="Gene3D" id="3.40.640.10">
    <property type="entry name" value="Type I PLP-dependent aspartate aminotransferase-like (Major domain)"/>
    <property type="match status" value="1"/>
</dbReference>
<evidence type="ECO:0000256" key="1">
    <source>
        <dbReference type="SAM" id="MobiDB-lite"/>
    </source>
</evidence>
<proteinExistence type="predicted"/>
<dbReference type="GO" id="GO:0008483">
    <property type="term" value="F:transaminase activity"/>
    <property type="evidence" value="ECO:0007669"/>
    <property type="project" value="UniProtKB-KW"/>
</dbReference>
<accession>A0A974SL65</accession>
<dbReference type="GO" id="GO:0030170">
    <property type="term" value="F:pyridoxal phosphate binding"/>
    <property type="evidence" value="ECO:0007669"/>
    <property type="project" value="InterPro"/>
</dbReference>
<keyword evidence="4" id="KW-1185">Reference proteome</keyword>
<dbReference type="EMBL" id="CP063362">
    <property type="protein sequence ID" value="QRG09247.1"/>
    <property type="molecule type" value="Genomic_DNA"/>
</dbReference>
<dbReference type="PANTHER" id="PTHR46577:SF1">
    <property type="entry name" value="HTH-TYPE TRANSCRIPTIONAL REGULATORY PROTEIN GABR"/>
    <property type="match status" value="1"/>
</dbReference>
<evidence type="ECO:0000313" key="3">
    <source>
        <dbReference type="EMBL" id="QRG09247.1"/>
    </source>
</evidence>
<dbReference type="Proteomes" id="UP000596427">
    <property type="component" value="Chromosome"/>
</dbReference>
<keyword evidence="3" id="KW-0808">Transferase</keyword>
<dbReference type="PANTHER" id="PTHR46577">
    <property type="entry name" value="HTH-TYPE TRANSCRIPTIONAL REGULATORY PROTEIN GABR"/>
    <property type="match status" value="1"/>
</dbReference>
<evidence type="ECO:0000259" key="2">
    <source>
        <dbReference type="Pfam" id="PF00155"/>
    </source>
</evidence>